<evidence type="ECO:0000313" key="3">
    <source>
        <dbReference type="EMBL" id="KAL1268693.1"/>
    </source>
</evidence>
<organism evidence="3 4">
    <name type="scientific">Cirrhinus molitorella</name>
    <name type="common">mud carp</name>
    <dbReference type="NCBI Taxonomy" id="172907"/>
    <lineage>
        <taxon>Eukaryota</taxon>
        <taxon>Metazoa</taxon>
        <taxon>Chordata</taxon>
        <taxon>Craniata</taxon>
        <taxon>Vertebrata</taxon>
        <taxon>Euteleostomi</taxon>
        <taxon>Actinopterygii</taxon>
        <taxon>Neopterygii</taxon>
        <taxon>Teleostei</taxon>
        <taxon>Ostariophysi</taxon>
        <taxon>Cypriniformes</taxon>
        <taxon>Cyprinidae</taxon>
        <taxon>Labeoninae</taxon>
        <taxon>Labeonini</taxon>
        <taxon>Cirrhinus</taxon>
    </lineage>
</organism>
<dbReference type="InterPro" id="IPR004875">
    <property type="entry name" value="DDE_SF_endonuclease_dom"/>
</dbReference>
<feature type="domain" description="DDE-1" evidence="2">
    <location>
        <begin position="3"/>
        <end position="41"/>
    </location>
</feature>
<feature type="region of interest" description="Disordered" evidence="1">
    <location>
        <begin position="153"/>
        <end position="175"/>
    </location>
</feature>
<keyword evidence="4" id="KW-1185">Reference proteome</keyword>
<gene>
    <name evidence="3" type="ORF">QQF64_034056</name>
</gene>
<dbReference type="Pfam" id="PF03184">
    <property type="entry name" value="DDE_1"/>
    <property type="match status" value="1"/>
</dbReference>
<feature type="compositionally biased region" description="Low complexity" evidence="1">
    <location>
        <begin position="153"/>
        <end position="168"/>
    </location>
</feature>
<proteinExistence type="predicted"/>
<dbReference type="EMBL" id="JAYMGO010000009">
    <property type="protein sequence ID" value="KAL1268693.1"/>
    <property type="molecule type" value="Genomic_DNA"/>
</dbReference>
<accession>A0ABR3MVM9</accession>
<dbReference type="Proteomes" id="UP001558613">
    <property type="component" value="Unassembled WGS sequence"/>
</dbReference>
<reference evidence="3 4" key="1">
    <citation type="submission" date="2023-09" db="EMBL/GenBank/DDBJ databases">
        <authorList>
            <person name="Wang M."/>
        </authorList>
    </citation>
    <scope>NUCLEOTIDE SEQUENCE [LARGE SCALE GENOMIC DNA]</scope>
    <source>
        <strain evidence="3">GT-2023</strain>
        <tissue evidence="3">Liver</tissue>
    </source>
</reference>
<protein>
    <recommendedName>
        <fullName evidence="2">DDE-1 domain-containing protein</fullName>
    </recommendedName>
</protein>
<feature type="region of interest" description="Disordered" evidence="1">
    <location>
        <begin position="105"/>
        <end position="137"/>
    </location>
</feature>
<evidence type="ECO:0000259" key="2">
    <source>
        <dbReference type="Pfam" id="PF03184"/>
    </source>
</evidence>
<comment type="caution">
    <text evidence="3">The sequence shown here is derived from an EMBL/GenBank/DDBJ whole genome shotgun (WGS) entry which is preliminary data.</text>
</comment>
<evidence type="ECO:0000256" key="1">
    <source>
        <dbReference type="SAM" id="MobiDB-lite"/>
    </source>
</evidence>
<feature type="compositionally biased region" description="Low complexity" evidence="1">
    <location>
        <begin position="105"/>
        <end position="133"/>
    </location>
</feature>
<evidence type="ECO:0000313" key="4">
    <source>
        <dbReference type="Proteomes" id="UP001558613"/>
    </source>
</evidence>
<sequence>MFCRENKTEILCLPAHTTHILQPLDIAVFNPLKTAFSTMASRMGLVRGDMVVGKKLFSAVLKYVYPTAVVRVLPSADGSATPTATQLTFQPPIITSLSHTIIALSPTPSSPLSHTPSSPSLSPHTRSLTTPSSRSHHTYHSIITLPPSIITALSPHPTTPTPSLTLHHQPSSAHP</sequence>
<name>A0ABR3MVM9_9TELE</name>